<evidence type="ECO:0000313" key="2">
    <source>
        <dbReference type="Proteomes" id="UP000070054"/>
    </source>
</evidence>
<accession>A0A135TT59</accession>
<organism evidence="1 2">
    <name type="scientific">Colletotrichum nymphaeae SA-01</name>
    <dbReference type="NCBI Taxonomy" id="1460502"/>
    <lineage>
        <taxon>Eukaryota</taxon>
        <taxon>Fungi</taxon>
        <taxon>Dikarya</taxon>
        <taxon>Ascomycota</taxon>
        <taxon>Pezizomycotina</taxon>
        <taxon>Sordariomycetes</taxon>
        <taxon>Hypocreomycetidae</taxon>
        <taxon>Glomerellales</taxon>
        <taxon>Glomerellaceae</taxon>
        <taxon>Colletotrichum</taxon>
        <taxon>Colletotrichum acutatum species complex</taxon>
    </lineage>
</organism>
<dbReference type="Proteomes" id="UP000070054">
    <property type="component" value="Unassembled WGS sequence"/>
</dbReference>
<dbReference type="AlphaFoldDB" id="A0A135TT59"/>
<sequence>MQDESRITDKLEQLLFGERQARQSRVNGWPQHLPEQHSCTQRAALILPTRCFTQAASLVESFCIPKIMEAVPVQELGTGVGGDGFATLHSPLMSTSSLNWPMHVGRKVPATLARSYRHTDLGRTQPVPVLYSRILGGTGQPQVTPPFPQLDRPEVIKGLWVVPQSCHTVFSIGLIQTICPIFADRYGAQCSDSLHGLNNGIMDMPWSQTFE</sequence>
<evidence type="ECO:0000313" key="1">
    <source>
        <dbReference type="EMBL" id="KXH51366.1"/>
    </source>
</evidence>
<protein>
    <submittedName>
        <fullName evidence="1">Uncharacterized protein</fullName>
    </submittedName>
</protein>
<name>A0A135TT59_9PEZI</name>
<comment type="caution">
    <text evidence="1">The sequence shown here is derived from an EMBL/GenBank/DDBJ whole genome shotgun (WGS) entry which is preliminary data.</text>
</comment>
<proteinExistence type="predicted"/>
<dbReference type="OrthoDB" id="10271997at2759"/>
<reference evidence="1 2" key="1">
    <citation type="submission" date="2014-02" db="EMBL/GenBank/DDBJ databases">
        <title>The genome sequence of Colletotrichum nymphaeae SA-01.</title>
        <authorList>
            <person name="Baroncelli R."/>
            <person name="Thon M.R."/>
        </authorList>
    </citation>
    <scope>NUCLEOTIDE SEQUENCE [LARGE SCALE GENOMIC DNA]</scope>
    <source>
        <strain evidence="1 2">SA-01</strain>
    </source>
</reference>
<keyword evidence="2" id="KW-1185">Reference proteome</keyword>
<dbReference type="EMBL" id="JEMN01001025">
    <property type="protein sequence ID" value="KXH51366.1"/>
    <property type="molecule type" value="Genomic_DNA"/>
</dbReference>
<gene>
    <name evidence="1" type="ORF">CNYM01_01917</name>
</gene>